<protein>
    <submittedName>
        <fullName evidence="7">Polysaccharide biosynthesis protein</fullName>
    </submittedName>
</protein>
<evidence type="ECO:0000256" key="2">
    <source>
        <dbReference type="ARBA" id="ARBA00022475"/>
    </source>
</evidence>
<dbReference type="KEGG" id="plon:Pla110_45800"/>
<dbReference type="AlphaFoldDB" id="A0A518CUB4"/>
<feature type="transmembrane region" description="Helical" evidence="6">
    <location>
        <begin position="20"/>
        <end position="44"/>
    </location>
</feature>
<dbReference type="PANTHER" id="PTHR30250">
    <property type="entry name" value="PST FAMILY PREDICTED COLANIC ACID TRANSPORTER"/>
    <property type="match status" value="1"/>
</dbReference>
<keyword evidence="3 6" id="KW-0812">Transmembrane</keyword>
<feature type="transmembrane region" description="Helical" evidence="6">
    <location>
        <begin position="90"/>
        <end position="112"/>
    </location>
</feature>
<dbReference type="GO" id="GO:0042910">
    <property type="term" value="F:xenobiotic transmembrane transporter activity"/>
    <property type="evidence" value="ECO:0007669"/>
    <property type="project" value="InterPro"/>
</dbReference>
<evidence type="ECO:0000256" key="6">
    <source>
        <dbReference type="SAM" id="Phobius"/>
    </source>
</evidence>
<evidence type="ECO:0000256" key="4">
    <source>
        <dbReference type="ARBA" id="ARBA00022989"/>
    </source>
</evidence>
<dbReference type="GO" id="GO:0015297">
    <property type="term" value="F:antiporter activity"/>
    <property type="evidence" value="ECO:0007669"/>
    <property type="project" value="InterPro"/>
</dbReference>
<evidence type="ECO:0000256" key="1">
    <source>
        <dbReference type="ARBA" id="ARBA00004651"/>
    </source>
</evidence>
<feature type="transmembrane region" description="Helical" evidence="6">
    <location>
        <begin position="314"/>
        <end position="337"/>
    </location>
</feature>
<organism evidence="7 8">
    <name type="scientific">Polystyrenella longa</name>
    <dbReference type="NCBI Taxonomy" id="2528007"/>
    <lineage>
        <taxon>Bacteria</taxon>
        <taxon>Pseudomonadati</taxon>
        <taxon>Planctomycetota</taxon>
        <taxon>Planctomycetia</taxon>
        <taxon>Planctomycetales</taxon>
        <taxon>Planctomycetaceae</taxon>
        <taxon>Polystyrenella</taxon>
    </lineage>
</organism>
<evidence type="ECO:0000313" key="7">
    <source>
        <dbReference type="EMBL" id="QDU82817.1"/>
    </source>
</evidence>
<dbReference type="EMBL" id="CP036281">
    <property type="protein sequence ID" value="QDU82817.1"/>
    <property type="molecule type" value="Genomic_DNA"/>
</dbReference>
<name>A0A518CUB4_9PLAN</name>
<dbReference type="InterPro" id="IPR002528">
    <property type="entry name" value="MATE_fam"/>
</dbReference>
<gene>
    <name evidence="7" type="ORF">Pla110_45800</name>
</gene>
<keyword evidence="2" id="KW-1003">Cell membrane</keyword>
<evidence type="ECO:0000256" key="3">
    <source>
        <dbReference type="ARBA" id="ARBA00022692"/>
    </source>
</evidence>
<sequence>MTQVHEPTAGVRRLSLRKNFSWALAGNFLYALCQVGILFVIQAVGSLEMVGAYSLALSLCVPIFLLTNLQLRTLQTTDSHREFHFSDYAGVRSLMSPLAFLILLAICSSGQYSRETVYIILAMGFAKMIETASELCYGAFQQHERLDYVSRSLCLKGILSLFLIGTTIALTGSLVLALGLVAASWFLLFVFFDFRHVYLLFREDHQHDTNKTGLKTVWSELRPRWRRFTIWKIALGGLPLGMGALLLSTTESLPNIFIEWQFGTRELGIFALLMTLSFAGLPVINAMGQAVTPRLAQNYADGNVKGFQQVMLKAVLLGTGLGIGLIIGTLLCGEWFLSTFFGPEVAVHSPLLFILMGLAPFKYGFRFFGNGLTATRRFSLVLRFQFIVLMLVVVLVPVMGALWNITGVAVAVYLTTVIRALMFAWQTRVELRAIAENPQDVQFVRGLIQAAKSLTNDLHRLMAMLKTRMAGSSGLTTHESDLGPVSPVKR</sequence>
<feature type="transmembrane region" description="Helical" evidence="6">
    <location>
        <begin position="50"/>
        <end position="69"/>
    </location>
</feature>
<accession>A0A518CUB4</accession>
<feature type="transmembrane region" description="Helical" evidence="6">
    <location>
        <begin position="405"/>
        <end position="425"/>
    </location>
</feature>
<feature type="transmembrane region" description="Helical" evidence="6">
    <location>
        <begin position="267"/>
        <end position="287"/>
    </location>
</feature>
<feature type="transmembrane region" description="Helical" evidence="6">
    <location>
        <begin position="380"/>
        <end position="399"/>
    </location>
</feature>
<feature type="transmembrane region" description="Helical" evidence="6">
    <location>
        <begin position="229"/>
        <end position="247"/>
    </location>
</feature>
<reference evidence="7 8" key="1">
    <citation type="submission" date="2019-02" db="EMBL/GenBank/DDBJ databases">
        <title>Deep-cultivation of Planctomycetes and their phenomic and genomic characterization uncovers novel biology.</title>
        <authorList>
            <person name="Wiegand S."/>
            <person name="Jogler M."/>
            <person name="Boedeker C."/>
            <person name="Pinto D."/>
            <person name="Vollmers J."/>
            <person name="Rivas-Marin E."/>
            <person name="Kohn T."/>
            <person name="Peeters S.H."/>
            <person name="Heuer A."/>
            <person name="Rast P."/>
            <person name="Oberbeckmann S."/>
            <person name="Bunk B."/>
            <person name="Jeske O."/>
            <person name="Meyerdierks A."/>
            <person name="Storesund J.E."/>
            <person name="Kallscheuer N."/>
            <person name="Luecker S."/>
            <person name="Lage O.M."/>
            <person name="Pohl T."/>
            <person name="Merkel B.J."/>
            <person name="Hornburger P."/>
            <person name="Mueller R.-W."/>
            <person name="Bruemmer F."/>
            <person name="Labrenz M."/>
            <person name="Spormann A.M."/>
            <person name="Op den Camp H."/>
            <person name="Overmann J."/>
            <person name="Amann R."/>
            <person name="Jetten M.S.M."/>
            <person name="Mascher T."/>
            <person name="Medema M.H."/>
            <person name="Devos D.P."/>
            <person name="Kaster A.-K."/>
            <person name="Ovreas L."/>
            <person name="Rohde M."/>
            <person name="Galperin M.Y."/>
            <person name="Jogler C."/>
        </authorList>
    </citation>
    <scope>NUCLEOTIDE SEQUENCE [LARGE SCALE GENOMIC DNA]</scope>
    <source>
        <strain evidence="7 8">Pla110</strain>
    </source>
</reference>
<dbReference type="OrthoDB" id="3246647at2"/>
<dbReference type="GO" id="GO:0005886">
    <property type="term" value="C:plasma membrane"/>
    <property type="evidence" value="ECO:0007669"/>
    <property type="project" value="UniProtKB-SubCell"/>
</dbReference>
<feature type="transmembrane region" description="Helical" evidence="6">
    <location>
        <begin position="349"/>
        <end position="368"/>
    </location>
</feature>
<feature type="transmembrane region" description="Helical" evidence="6">
    <location>
        <begin position="152"/>
        <end position="170"/>
    </location>
</feature>
<evidence type="ECO:0000313" key="8">
    <source>
        <dbReference type="Proteomes" id="UP000317178"/>
    </source>
</evidence>
<dbReference type="InterPro" id="IPR050833">
    <property type="entry name" value="Poly_Biosynth_Transport"/>
</dbReference>
<dbReference type="Proteomes" id="UP000317178">
    <property type="component" value="Chromosome"/>
</dbReference>
<evidence type="ECO:0000256" key="5">
    <source>
        <dbReference type="ARBA" id="ARBA00023136"/>
    </source>
</evidence>
<keyword evidence="4 6" id="KW-1133">Transmembrane helix</keyword>
<dbReference type="Pfam" id="PF01554">
    <property type="entry name" value="MatE"/>
    <property type="match status" value="1"/>
</dbReference>
<dbReference type="RefSeq" id="WP_144999309.1">
    <property type="nucleotide sequence ID" value="NZ_CP036281.1"/>
</dbReference>
<keyword evidence="8" id="KW-1185">Reference proteome</keyword>
<comment type="subcellular location">
    <subcellularLocation>
        <location evidence="1">Cell membrane</location>
        <topology evidence="1">Multi-pass membrane protein</topology>
    </subcellularLocation>
</comment>
<dbReference type="PANTHER" id="PTHR30250:SF11">
    <property type="entry name" value="O-ANTIGEN TRANSPORTER-RELATED"/>
    <property type="match status" value="1"/>
</dbReference>
<proteinExistence type="predicted"/>
<keyword evidence="5 6" id="KW-0472">Membrane</keyword>